<dbReference type="PROSITE" id="PS50262">
    <property type="entry name" value="G_PROTEIN_RECEP_F1_2"/>
    <property type="match status" value="1"/>
</dbReference>
<dbReference type="AlphaFoldDB" id="A7ST92"/>
<evidence type="ECO:0000313" key="10">
    <source>
        <dbReference type="EMBL" id="EDO33072.1"/>
    </source>
</evidence>
<protein>
    <recommendedName>
        <fullName evidence="9">G-protein coupled receptors family 1 profile domain-containing protein</fullName>
    </recommendedName>
</protein>
<dbReference type="KEGG" id="nve:5504238"/>
<evidence type="ECO:0000256" key="2">
    <source>
        <dbReference type="ARBA" id="ARBA00022692"/>
    </source>
</evidence>
<keyword evidence="11" id="KW-1185">Reference proteome</keyword>
<feature type="transmembrane region" description="Helical" evidence="8">
    <location>
        <begin position="293"/>
        <end position="314"/>
    </location>
</feature>
<keyword evidence="5 8" id="KW-0472">Membrane</keyword>
<evidence type="ECO:0000256" key="5">
    <source>
        <dbReference type="ARBA" id="ARBA00023136"/>
    </source>
</evidence>
<feature type="transmembrane region" description="Helical" evidence="8">
    <location>
        <begin position="334"/>
        <end position="357"/>
    </location>
</feature>
<dbReference type="Pfam" id="PF00001">
    <property type="entry name" value="7tm_1"/>
    <property type="match status" value="1"/>
</dbReference>
<evidence type="ECO:0000313" key="11">
    <source>
        <dbReference type="Proteomes" id="UP000001593"/>
    </source>
</evidence>
<dbReference type="STRING" id="45351.A7ST92"/>
<dbReference type="PANTHER" id="PTHR45695:SF9">
    <property type="entry name" value="LEUCOKININ RECEPTOR"/>
    <property type="match status" value="1"/>
</dbReference>
<dbReference type="HOGENOM" id="CLU_009579_6_1_1"/>
<keyword evidence="4" id="KW-0297">G-protein coupled receptor</keyword>
<dbReference type="Proteomes" id="UP000001593">
    <property type="component" value="Unassembled WGS sequence"/>
</dbReference>
<evidence type="ECO:0000256" key="3">
    <source>
        <dbReference type="ARBA" id="ARBA00022989"/>
    </source>
</evidence>
<dbReference type="FunFam" id="1.20.1070.10:FF:000769">
    <property type="entry name" value="Predicted protein"/>
    <property type="match status" value="1"/>
</dbReference>
<accession>A7ST92</accession>
<feature type="domain" description="G-protein coupled receptors family 1 profile" evidence="9">
    <location>
        <begin position="38"/>
        <end position="349"/>
    </location>
</feature>
<dbReference type="GO" id="GO:0008528">
    <property type="term" value="F:G protein-coupled peptide receptor activity"/>
    <property type="evidence" value="ECO:0000318"/>
    <property type="project" value="GO_Central"/>
</dbReference>
<dbReference type="EMBL" id="DS469792">
    <property type="protein sequence ID" value="EDO33072.1"/>
    <property type="molecule type" value="Genomic_DNA"/>
</dbReference>
<evidence type="ECO:0000256" key="8">
    <source>
        <dbReference type="SAM" id="Phobius"/>
    </source>
</evidence>
<name>A7ST92_NEMVE</name>
<keyword evidence="7" id="KW-0807">Transducer</keyword>
<evidence type="ECO:0000256" key="6">
    <source>
        <dbReference type="ARBA" id="ARBA00023170"/>
    </source>
</evidence>
<dbReference type="GO" id="GO:0005886">
    <property type="term" value="C:plasma membrane"/>
    <property type="evidence" value="ECO:0000318"/>
    <property type="project" value="GO_Central"/>
</dbReference>
<reference evidence="10 11" key="1">
    <citation type="journal article" date="2007" name="Science">
        <title>Sea anemone genome reveals ancestral eumetazoan gene repertoire and genomic organization.</title>
        <authorList>
            <person name="Putnam N.H."/>
            <person name="Srivastava M."/>
            <person name="Hellsten U."/>
            <person name="Dirks B."/>
            <person name="Chapman J."/>
            <person name="Salamov A."/>
            <person name="Terry A."/>
            <person name="Shapiro H."/>
            <person name="Lindquist E."/>
            <person name="Kapitonov V.V."/>
            <person name="Jurka J."/>
            <person name="Genikhovich G."/>
            <person name="Grigoriev I.V."/>
            <person name="Lucas S.M."/>
            <person name="Steele R.E."/>
            <person name="Finnerty J.R."/>
            <person name="Technau U."/>
            <person name="Martindale M.Q."/>
            <person name="Rokhsar D.S."/>
        </authorList>
    </citation>
    <scope>NUCLEOTIDE SEQUENCE [LARGE SCALE GENOMIC DNA]</scope>
    <source>
        <strain evidence="11">CH2 X CH6</strain>
    </source>
</reference>
<dbReference type="GO" id="GO:0007218">
    <property type="term" value="P:neuropeptide signaling pathway"/>
    <property type="evidence" value="ECO:0000318"/>
    <property type="project" value="GO_Central"/>
</dbReference>
<dbReference type="OrthoDB" id="5985406at2759"/>
<evidence type="ECO:0000256" key="7">
    <source>
        <dbReference type="ARBA" id="ARBA00023224"/>
    </source>
</evidence>
<evidence type="ECO:0000256" key="4">
    <source>
        <dbReference type="ARBA" id="ARBA00023040"/>
    </source>
</evidence>
<feature type="transmembrane region" description="Helical" evidence="8">
    <location>
        <begin position="100"/>
        <end position="118"/>
    </location>
</feature>
<dbReference type="SUPFAM" id="SSF81321">
    <property type="entry name" value="Family A G protein-coupled receptor-like"/>
    <property type="match status" value="1"/>
</dbReference>
<dbReference type="eggNOG" id="KOG3656">
    <property type="taxonomic scope" value="Eukaryota"/>
</dbReference>
<dbReference type="PANTHER" id="PTHR45695">
    <property type="entry name" value="LEUCOKININ RECEPTOR-RELATED"/>
    <property type="match status" value="1"/>
</dbReference>
<dbReference type="PhylomeDB" id="A7ST92"/>
<proteinExistence type="predicted"/>
<dbReference type="OMA" id="INTCTIP"/>
<keyword evidence="3 8" id="KW-1133">Transmembrane helix</keyword>
<keyword evidence="6" id="KW-0675">Receptor</keyword>
<sequence>MNSNATNGSISEWYMEPFGARVFRFFLVALVLSASLVGNAVVVHTAITARQQTKVFLYFLVANLSIAELINTCTIPFLVVYDELGTWYFGEFLCHIVSPLQVTALLVTTSTIAAIAMYRCWFLAFPMIAQRLPSSRRLALLVITFIWFASIVLVLPNFIYNTEVQGPHGHVWCLTLFTGDTIDTFPSTGLQVLSFLRIAINFVVAVVLVTASYLIVLYKVRALGKRSRVYEHNSKGASQTERNVEGFELGNMCHVNPAFCADHDEQRSYENTQSSEQQTILNVTTFEADIFNLFYAIVLIFIIGYYPYQIFYILEYTGKISIHWRYLKITRKYLLLLAFFPSALHPICYGTMSNFYYKAFTKFILCRN</sequence>
<dbReference type="CDD" id="cd00637">
    <property type="entry name" value="7tm_classA_rhodopsin-like"/>
    <property type="match status" value="1"/>
</dbReference>
<feature type="transmembrane region" description="Helical" evidence="8">
    <location>
        <begin position="195"/>
        <end position="218"/>
    </location>
</feature>
<dbReference type="PRINTS" id="PR00237">
    <property type="entry name" value="GPCRRHODOPSN"/>
</dbReference>
<keyword evidence="2 8" id="KW-0812">Transmembrane</keyword>
<feature type="transmembrane region" description="Helical" evidence="8">
    <location>
        <begin position="55"/>
        <end position="80"/>
    </location>
</feature>
<gene>
    <name evidence="10" type="ORF">NEMVEDRAFT_v1g217140</name>
</gene>
<feature type="transmembrane region" description="Helical" evidence="8">
    <location>
        <begin position="138"/>
        <end position="160"/>
    </location>
</feature>
<dbReference type="InterPro" id="IPR000276">
    <property type="entry name" value="GPCR_Rhodpsn"/>
</dbReference>
<organism evidence="10 11">
    <name type="scientific">Nematostella vectensis</name>
    <name type="common">Starlet sea anemone</name>
    <dbReference type="NCBI Taxonomy" id="45351"/>
    <lineage>
        <taxon>Eukaryota</taxon>
        <taxon>Metazoa</taxon>
        <taxon>Cnidaria</taxon>
        <taxon>Anthozoa</taxon>
        <taxon>Hexacorallia</taxon>
        <taxon>Actiniaria</taxon>
        <taxon>Edwardsiidae</taxon>
        <taxon>Nematostella</taxon>
    </lineage>
</organism>
<comment type="subcellular location">
    <subcellularLocation>
        <location evidence="1">Membrane</location>
        <topology evidence="1">Multi-pass membrane protein</topology>
    </subcellularLocation>
</comment>
<dbReference type="Gene3D" id="1.20.1070.10">
    <property type="entry name" value="Rhodopsin 7-helix transmembrane proteins"/>
    <property type="match status" value="1"/>
</dbReference>
<evidence type="ECO:0000256" key="1">
    <source>
        <dbReference type="ARBA" id="ARBA00004141"/>
    </source>
</evidence>
<dbReference type="InParanoid" id="A7ST92"/>
<dbReference type="InterPro" id="IPR017452">
    <property type="entry name" value="GPCR_Rhodpsn_7TM"/>
</dbReference>
<evidence type="ECO:0000259" key="9">
    <source>
        <dbReference type="PROSITE" id="PS50262"/>
    </source>
</evidence>
<feature type="transmembrane region" description="Helical" evidence="8">
    <location>
        <begin position="22"/>
        <end position="43"/>
    </location>
</feature>